<evidence type="ECO:0007829" key="5">
    <source>
        <dbReference type="PDB" id="6EC8"/>
    </source>
</evidence>
<dbReference type="eggNOG" id="ENOG502Z8P5">
    <property type="taxonomic scope" value="Bacteria"/>
</dbReference>
<dbReference type="STRING" id="469371.Tbis_0550"/>
<feature type="domain" description="Lantibiotic dehydratase N-terminal" evidence="1">
    <location>
        <begin position="153"/>
        <end position="349"/>
    </location>
</feature>
<dbReference type="AlphaFoldDB" id="D6Y502"/>
<evidence type="ECO:0000313" key="3">
    <source>
        <dbReference type="Proteomes" id="UP000006640"/>
    </source>
</evidence>
<dbReference type="Proteomes" id="UP000006640">
    <property type="component" value="Chromosome"/>
</dbReference>
<dbReference type="OrthoDB" id="2442707at2"/>
<dbReference type="KEGG" id="tbi:Tbis_0550"/>
<keyword evidence="3" id="KW-1185">Reference proteome</keyword>
<dbReference type="RefSeq" id="WP_013130810.1">
    <property type="nucleotide sequence ID" value="NC_014165.1"/>
</dbReference>
<sequence>MRLVERRFPVAMTSTAPKVAVRECGLPVSAIESLCCTDSFALIRRQVRETAWLKGEGKRLAVDLGLLIGERGDGDDGLRPVLVGLRRALHTGRLPDAREWTPRVASALPAELAARVADWVTRMRALTRARRELPELFAAEARVKEKVLAQVAADPGFRRALSLASPELAADLDRWLAEPARRPKTQKLLRLAKYVARAAVKTSPYSTFTSMGVAVWENGEDWADGAIVRFAPREPPSVILEPSGEWLHGALRAWLARPENLVRSRLRLNPSLVIRADKAEFLGFPPREPIIRMGLTPVVATVLRLAEPAADADGWIDPMGFRDRLARDLPAEPEQVDRLLRSLIEAGVLEAHPLTRAGLPETGEWAEIRAALRHDPHGEDPEAYRVRLARLKRAMTMMWPQGDTTALLHETAVVTRPVASLNPTAWGRGLSDLDVVRRWLSVFDGKLPIRIVVAEYLRARYGEHARVPFLTFHRHVQEEIAGDAPSGADLRTFVGRSAAIWAPPLAHSRLPRLRELAKLREAARELALGRPEHDGIQRVDPEELIKQMATWPEWIVVPRSCACYVQPAPEGRLVLNVVHGGHGRGLRRLSHLIGRVRGEAVDHPMVADEPEGTVYAELSGSLGSTLNVHVPGTRYEIDYPFSPGDRSRDRRLPLSDLEVVLAPETGLAELRSRRLGFRVIPLHLGMAAEFQLPPAARFLERAFGVTYLLHPSAPPLLRIGEVPPPQEVTRYPRVEVGRVVVQRRRWLAPAGTLPIRAKGEDDASYLLRLVAWTDANGIPTRSFVRAWQERMVQAGQDKARKPLFLDLANPFLVKVFERQIRDCAFVLFEEALPDPADAPPREGSDLPRVIEFLVELGE</sequence>
<dbReference type="PDB" id="6EC7">
    <property type="method" value="X-ray"/>
    <property type="resolution" value="2.15 A"/>
    <property type="chains" value="A=1-858"/>
</dbReference>
<gene>
    <name evidence="2" type="ordered locus">Tbis_0550</name>
</gene>
<dbReference type="Pfam" id="PF04738">
    <property type="entry name" value="Lant_dehydr_N"/>
    <property type="match status" value="2"/>
</dbReference>
<dbReference type="InterPro" id="IPR006827">
    <property type="entry name" value="Lant_deHydtase_N"/>
</dbReference>
<proteinExistence type="evidence at protein level"/>
<dbReference type="PDBsum" id="6EC8"/>
<name>D6Y502_THEBD</name>
<evidence type="ECO:0007829" key="4">
    <source>
        <dbReference type="PDB" id="6EC7"/>
    </source>
</evidence>
<dbReference type="PDB" id="6EC8">
    <property type="method" value="X-ray"/>
    <property type="resolution" value="2.15 A"/>
    <property type="chains" value="A=1-858"/>
</dbReference>
<keyword evidence="4 5" id="KW-0002">3D-structure</keyword>
<feature type="domain" description="Lantibiotic dehydratase N-terminal" evidence="1">
    <location>
        <begin position="607"/>
        <end position="784"/>
    </location>
</feature>
<reference evidence="4 5" key="2">
    <citation type="journal article" date="2019" name="Proc. Natl. Acad. Sci. U.S.A.">
        <title>Characterization of glutamyl-tRNA-dependent dehydratases using nonreactive substrate mimics.</title>
        <authorList>
            <person name="Bothwell I.R."/>
            <person name="Cogan D.P."/>
            <person name="Kim T."/>
            <person name="Reinhardt C.J."/>
            <person name="van der Donk W.A."/>
            <person name="Nair S.K."/>
        </authorList>
    </citation>
    <scope>X-RAY CRYSTALLOGRAPHY (2.15 ANGSTROMS)</scope>
</reference>
<accession>D6Y502</accession>
<evidence type="ECO:0000259" key="1">
    <source>
        <dbReference type="Pfam" id="PF04738"/>
    </source>
</evidence>
<dbReference type="EMBL" id="CP001874">
    <property type="protein sequence ID" value="ADG87277.1"/>
    <property type="molecule type" value="Genomic_DNA"/>
</dbReference>
<dbReference type="PDBsum" id="6EC7"/>
<dbReference type="SMR" id="D6Y502"/>
<protein>
    <submittedName>
        <fullName evidence="2">Lantibiotic dehydratase domain protein</fullName>
    </submittedName>
</protein>
<reference evidence="2 3" key="1">
    <citation type="submission" date="2010-01" db="EMBL/GenBank/DDBJ databases">
        <title>The complete genome of Thermobispora bispora DSM 43833.</title>
        <authorList>
            <consortium name="US DOE Joint Genome Institute (JGI-PGF)"/>
            <person name="Lucas S."/>
            <person name="Copeland A."/>
            <person name="Lapidus A."/>
            <person name="Glavina del Rio T."/>
            <person name="Dalin E."/>
            <person name="Tice H."/>
            <person name="Bruce D."/>
            <person name="Goodwin L."/>
            <person name="Pitluck S."/>
            <person name="Kyrpides N."/>
            <person name="Mavromatis K."/>
            <person name="Ivanova N."/>
            <person name="Mikhailova N."/>
            <person name="Chertkov O."/>
            <person name="Brettin T."/>
            <person name="Detter J.C."/>
            <person name="Han C."/>
            <person name="Larimer F."/>
            <person name="Land M."/>
            <person name="Hauser L."/>
            <person name="Markowitz V."/>
            <person name="Cheng J.-F."/>
            <person name="Hugenholtz P."/>
            <person name="Woyke T."/>
            <person name="Wu D."/>
            <person name="Jando M."/>
            <person name="Schneider S."/>
            <person name="Klenk H.-P."/>
            <person name="Eisen J.A."/>
        </authorList>
    </citation>
    <scope>NUCLEOTIDE SEQUENCE [LARGE SCALE GENOMIC DNA]</scope>
    <source>
        <strain evidence="3">ATCC 19993 / DSM 43833 / CBS 139.67 / JCM 10125 / KCTC 9307 / NBRC 14880 / R51</strain>
    </source>
</reference>
<evidence type="ECO:0000313" key="2">
    <source>
        <dbReference type="EMBL" id="ADG87277.1"/>
    </source>
</evidence>
<organism evidence="2 3">
    <name type="scientific">Thermobispora bispora (strain ATCC 19993 / DSM 43833 / CBS 139.67 / JCM 10125 / KCTC 9307 / NBRC 14880 / R51)</name>
    <dbReference type="NCBI Taxonomy" id="469371"/>
    <lineage>
        <taxon>Bacteria</taxon>
        <taxon>Bacillati</taxon>
        <taxon>Actinomycetota</taxon>
        <taxon>Actinomycetes</taxon>
        <taxon>Streptosporangiales</taxon>
        <taxon>Streptosporangiaceae</taxon>
        <taxon>Thermobispora</taxon>
    </lineage>
</organism>
<dbReference type="HOGENOM" id="CLU_013885_0_0_11"/>